<feature type="region of interest" description="Disordered" evidence="1">
    <location>
        <begin position="74"/>
        <end position="112"/>
    </location>
</feature>
<dbReference type="EMBL" id="CM018040">
    <property type="protein sequence ID" value="KAA8534989.1"/>
    <property type="molecule type" value="Genomic_DNA"/>
</dbReference>
<dbReference type="OrthoDB" id="9978460at2759"/>
<evidence type="ECO:0000256" key="1">
    <source>
        <dbReference type="SAM" id="MobiDB-lite"/>
    </source>
</evidence>
<gene>
    <name evidence="2" type="ORF">F0562_029992</name>
</gene>
<dbReference type="AlphaFoldDB" id="A0A5J5AX46"/>
<protein>
    <submittedName>
        <fullName evidence="2">Uncharacterized protein</fullName>
    </submittedName>
</protein>
<feature type="compositionally biased region" description="Basic and acidic residues" evidence="1">
    <location>
        <begin position="103"/>
        <end position="112"/>
    </location>
</feature>
<accession>A0A5J5AX46</accession>
<keyword evidence="3" id="KW-1185">Reference proteome</keyword>
<organism evidence="2 3">
    <name type="scientific">Nyssa sinensis</name>
    <dbReference type="NCBI Taxonomy" id="561372"/>
    <lineage>
        <taxon>Eukaryota</taxon>
        <taxon>Viridiplantae</taxon>
        <taxon>Streptophyta</taxon>
        <taxon>Embryophyta</taxon>
        <taxon>Tracheophyta</taxon>
        <taxon>Spermatophyta</taxon>
        <taxon>Magnoliopsida</taxon>
        <taxon>eudicotyledons</taxon>
        <taxon>Gunneridae</taxon>
        <taxon>Pentapetalae</taxon>
        <taxon>asterids</taxon>
        <taxon>Cornales</taxon>
        <taxon>Nyssaceae</taxon>
        <taxon>Nyssa</taxon>
    </lineage>
</organism>
<proteinExistence type="predicted"/>
<evidence type="ECO:0000313" key="2">
    <source>
        <dbReference type="EMBL" id="KAA8534989.1"/>
    </source>
</evidence>
<dbReference type="Proteomes" id="UP000325577">
    <property type="component" value="Linkage Group LG17"/>
</dbReference>
<feature type="region of interest" description="Disordered" evidence="1">
    <location>
        <begin position="21"/>
        <end position="47"/>
    </location>
</feature>
<evidence type="ECO:0000313" key="3">
    <source>
        <dbReference type="Proteomes" id="UP000325577"/>
    </source>
</evidence>
<name>A0A5J5AX46_9ASTE</name>
<reference evidence="2 3" key="1">
    <citation type="submission" date="2019-09" db="EMBL/GenBank/DDBJ databases">
        <title>A chromosome-level genome assembly of the Chinese tupelo Nyssa sinensis.</title>
        <authorList>
            <person name="Yang X."/>
            <person name="Kang M."/>
            <person name="Yang Y."/>
            <person name="Xiong H."/>
            <person name="Wang M."/>
            <person name="Zhang Z."/>
            <person name="Wang Z."/>
            <person name="Wu H."/>
            <person name="Ma T."/>
            <person name="Liu J."/>
            <person name="Xi Z."/>
        </authorList>
    </citation>
    <scope>NUCLEOTIDE SEQUENCE [LARGE SCALE GENOMIC DNA]</scope>
    <source>
        <strain evidence="2">J267</strain>
        <tissue evidence="2">Leaf</tissue>
    </source>
</reference>
<feature type="compositionally biased region" description="Polar residues" evidence="1">
    <location>
        <begin position="25"/>
        <end position="40"/>
    </location>
</feature>
<sequence length="112" mass="12403">MCRAGSLNTIDKLLTEKYARAGANGNDNCSRSHQTHSNPSMMEPNGPDLLQCEVNECFVSHKKLCGISRKLLQSSASNQEKDSDRGANKVPIRHSLENQMEVKGPKEDSKEM</sequence>